<evidence type="ECO:0000259" key="11">
    <source>
        <dbReference type="PROSITE" id="PS51434"/>
    </source>
</evidence>
<evidence type="ECO:0000313" key="13">
    <source>
        <dbReference type="Proteomes" id="UP000193920"/>
    </source>
</evidence>
<feature type="compositionally biased region" description="Low complexity" evidence="10">
    <location>
        <begin position="932"/>
        <end position="941"/>
    </location>
</feature>
<dbReference type="GO" id="GO:0044614">
    <property type="term" value="C:nuclear pore cytoplasmic filaments"/>
    <property type="evidence" value="ECO:0007669"/>
    <property type="project" value="TreeGrafter"/>
</dbReference>
<dbReference type="OrthoDB" id="3797628at2759"/>
<dbReference type="Gene3D" id="3.30.1610.10">
    <property type="entry name" value="Peptidase S59, nucleoporin"/>
    <property type="match status" value="1"/>
</dbReference>
<evidence type="ECO:0000313" key="12">
    <source>
        <dbReference type="EMBL" id="ORY26917.1"/>
    </source>
</evidence>
<gene>
    <name evidence="12" type="ORF">LY90DRAFT_674466</name>
</gene>
<dbReference type="GO" id="GO:0017056">
    <property type="term" value="F:structural constituent of nuclear pore"/>
    <property type="evidence" value="ECO:0007669"/>
    <property type="project" value="InterPro"/>
</dbReference>
<dbReference type="GO" id="GO:0051028">
    <property type="term" value="P:mRNA transport"/>
    <property type="evidence" value="ECO:0007669"/>
    <property type="project" value="UniProtKB-KW"/>
</dbReference>
<evidence type="ECO:0000256" key="10">
    <source>
        <dbReference type="SAM" id="MobiDB-lite"/>
    </source>
</evidence>
<dbReference type="GO" id="GO:0003723">
    <property type="term" value="F:RNA binding"/>
    <property type="evidence" value="ECO:0007669"/>
    <property type="project" value="TreeGrafter"/>
</dbReference>
<keyword evidence="6" id="KW-0653">Protein transport</keyword>
<dbReference type="PANTHER" id="PTHR23198:SF6">
    <property type="entry name" value="NUCLEAR PORE COMPLEX PROTEIN NUP98-NUP96"/>
    <property type="match status" value="1"/>
</dbReference>
<proteinExistence type="inferred from homology"/>
<dbReference type="InterPro" id="IPR037665">
    <property type="entry name" value="Nucleoporin_S59-like"/>
</dbReference>
<dbReference type="InterPro" id="IPR007230">
    <property type="entry name" value="Nup98_auto-Pept-S59_dom"/>
</dbReference>
<dbReference type="GO" id="GO:0006405">
    <property type="term" value="P:RNA export from nucleus"/>
    <property type="evidence" value="ECO:0007669"/>
    <property type="project" value="TreeGrafter"/>
</dbReference>
<dbReference type="FunFam" id="1.10.10.2360:FF:000001">
    <property type="entry name" value="Nuclear pore complex protein Nup98-Nup96"/>
    <property type="match status" value="1"/>
</dbReference>
<comment type="subcellular location">
    <subcellularLocation>
        <location evidence="1">Nucleus</location>
        <location evidence="1">Nuclear pore complex</location>
    </subcellularLocation>
</comment>
<keyword evidence="4" id="KW-0677">Repeat</keyword>
<comment type="similarity">
    <text evidence="2">Belongs to the nucleoporin GLFG family.</text>
</comment>
<keyword evidence="13" id="KW-1185">Reference proteome</keyword>
<comment type="caution">
    <text evidence="12">The sequence shown here is derived from an EMBL/GenBank/DDBJ whole genome shotgun (WGS) entry which is preliminary data.</text>
</comment>
<dbReference type="Gene3D" id="1.10.10.2360">
    <property type="match status" value="1"/>
</dbReference>
<keyword evidence="9" id="KW-0539">Nucleus</keyword>
<accession>A0A1Y2AXG7</accession>
<keyword evidence="5" id="KW-0509">mRNA transport</keyword>
<dbReference type="AlphaFoldDB" id="A0A1Y2AXG7"/>
<feature type="region of interest" description="Disordered" evidence="10">
    <location>
        <begin position="929"/>
        <end position="953"/>
    </location>
</feature>
<evidence type="ECO:0000256" key="3">
    <source>
        <dbReference type="ARBA" id="ARBA00022448"/>
    </source>
</evidence>
<name>A0A1Y2AXG7_9FUNG</name>
<keyword evidence="7" id="KW-0811">Translocation</keyword>
<keyword evidence="8" id="KW-0906">Nuclear pore complex</keyword>
<evidence type="ECO:0000256" key="9">
    <source>
        <dbReference type="ARBA" id="ARBA00023242"/>
    </source>
</evidence>
<dbReference type="EMBL" id="MCOG01000197">
    <property type="protein sequence ID" value="ORY26917.1"/>
    <property type="molecule type" value="Genomic_DNA"/>
</dbReference>
<feature type="region of interest" description="Disordered" evidence="10">
    <location>
        <begin position="26"/>
        <end position="45"/>
    </location>
</feature>
<evidence type="ECO:0000256" key="8">
    <source>
        <dbReference type="ARBA" id="ARBA00023132"/>
    </source>
</evidence>
<dbReference type="SUPFAM" id="SSF82215">
    <property type="entry name" value="C-terminal autoproteolytic domain of nucleoporin nup98"/>
    <property type="match status" value="1"/>
</dbReference>
<dbReference type="GO" id="GO:0008139">
    <property type="term" value="F:nuclear localization sequence binding"/>
    <property type="evidence" value="ECO:0007669"/>
    <property type="project" value="TreeGrafter"/>
</dbReference>
<dbReference type="GO" id="GO:0000973">
    <property type="term" value="P:post-transcriptional tethering of RNA polymerase II gene DNA at nuclear periphery"/>
    <property type="evidence" value="ECO:0007669"/>
    <property type="project" value="TreeGrafter"/>
</dbReference>
<evidence type="ECO:0000256" key="7">
    <source>
        <dbReference type="ARBA" id="ARBA00023010"/>
    </source>
</evidence>
<sequence length="1028" mass="110828">MFGSSFGNNNQSAFGNNNTGFGTSSFGNTSFGNNQQNNSMGFGSSAFGNNQNSAFGTSNNAFGNKSFGQNNSLFGNNNNQNAFGFGSNNNNSTAFGSSNTFGAKPFGMSSGSTFGGNTNGFGTQNNTGFGFGSGMTQNQGTGNPPYAVHSEKEPNVAQISHFHSITAMPQYRNFSFEELRLKDYQMNKKFNQGFSNTSSFGSSGFGMNSNNNSAFGQKSAFGNTTGGFGQNNMNTFGSSNNAFGSNNNAFGSNNNAFGSNNNTGTGLFGSSQNNAFGQMNNTNSGFGSSLKPANSGFGFGSSTGFGTNNNTTSAFGNNNNNSGFGFGTQNNNTSAFGSTNNAFGMKSATNTGTSGFGFGSNQNNNSLSMNKPSNSTGLFSSFGNNNTSTSLFGNAQNNNSTSLFGSNNANSGSLFGNKSSFGGGFNMNKQTTSTLNTANKPLFSFNTGTANTGFGTQNTSLFQNKPTTTGFSSLSTTKPATGSLFGSTNTTLSGINTGFNQAPLQAAIDQAPYGINPLFESSTTSNSLGTSTTEVSESSKPKKLNYSNQYKTTPKTTTKIKLQGFSAPSPGLKPELSRKALFDRKNIDDPLLSNKIVTRKSIKKLIITKDDDKNGNANLNSSLLIQKENKKINFNDNLEISTTNNKQKLTVTPFSINKNANNVVKSGIFLTPSSKSPSETKIKTNVENEESKSSYINDYIVSPSLSEMNRMSNEELNHVENLIVTYPGVGSIHFLEPVDLISASPTHDRNGIVKIFGNIIIIEPKVCTVYPGEENKPPIGQGLNVPAHIELLKCWTMDKTTQKPIIDVEHPRFKRHMKKLKTMPDTEFISFDIETGCWSFNVEHFSRYGLFDDDEEEEEEISIKKNTTKIFKIGQNSTDESGCDVFEVVSFDISDESDEESNTEVSKNEKKELLKKLVSGELELLAEEVYHSTSESSSSDSSSDEESLEKSLNIIDKSELDSVHFEDQLKDSENIKKHSLKKKDEDITGKRKHIKNGNLFKTDDQPLKKLKSKSIKVHVNHPISQKVN</sequence>
<dbReference type="InterPro" id="IPR036903">
    <property type="entry name" value="Nup98_auto-Pept-S59_dom_sf"/>
</dbReference>
<dbReference type="GO" id="GO:0006606">
    <property type="term" value="P:protein import into nucleus"/>
    <property type="evidence" value="ECO:0007669"/>
    <property type="project" value="TreeGrafter"/>
</dbReference>
<dbReference type="FunFam" id="3.30.1610.10:FF:000003">
    <property type="entry name" value="Nucleoporin SONB, putative"/>
    <property type="match status" value="1"/>
</dbReference>
<dbReference type="GO" id="GO:0034398">
    <property type="term" value="P:telomere tethering at nuclear periphery"/>
    <property type="evidence" value="ECO:0007669"/>
    <property type="project" value="TreeGrafter"/>
</dbReference>
<feature type="region of interest" description="Disordered" evidence="10">
    <location>
        <begin position="521"/>
        <end position="548"/>
    </location>
</feature>
<keyword evidence="3" id="KW-0813">Transport</keyword>
<evidence type="ECO:0000256" key="1">
    <source>
        <dbReference type="ARBA" id="ARBA00004567"/>
    </source>
</evidence>
<feature type="compositionally biased region" description="Low complexity" evidence="10">
    <location>
        <begin position="521"/>
        <end position="533"/>
    </location>
</feature>
<feature type="domain" description="Peptidase S59" evidence="11">
    <location>
        <begin position="696"/>
        <end position="845"/>
    </location>
</feature>
<evidence type="ECO:0000256" key="6">
    <source>
        <dbReference type="ARBA" id="ARBA00022927"/>
    </source>
</evidence>
<organism evidence="12 13">
    <name type="scientific">Neocallimastix californiae</name>
    <dbReference type="NCBI Taxonomy" id="1754190"/>
    <lineage>
        <taxon>Eukaryota</taxon>
        <taxon>Fungi</taxon>
        <taxon>Fungi incertae sedis</taxon>
        <taxon>Chytridiomycota</taxon>
        <taxon>Chytridiomycota incertae sedis</taxon>
        <taxon>Neocallimastigomycetes</taxon>
        <taxon>Neocallimastigales</taxon>
        <taxon>Neocallimastigaceae</taxon>
        <taxon>Neocallimastix</taxon>
    </lineage>
</organism>
<evidence type="ECO:0000256" key="5">
    <source>
        <dbReference type="ARBA" id="ARBA00022816"/>
    </source>
</evidence>
<dbReference type="Proteomes" id="UP000193920">
    <property type="component" value="Unassembled WGS sequence"/>
</dbReference>
<evidence type="ECO:0000256" key="4">
    <source>
        <dbReference type="ARBA" id="ARBA00022737"/>
    </source>
</evidence>
<dbReference type="PANTHER" id="PTHR23198">
    <property type="entry name" value="NUCLEOPORIN"/>
    <property type="match status" value="1"/>
</dbReference>
<dbReference type="PROSITE" id="PS51434">
    <property type="entry name" value="NUP_C"/>
    <property type="match status" value="1"/>
</dbReference>
<dbReference type="Pfam" id="PF04096">
    <property type="entry name" value="Nucleoporin2"/>
    <property type="match status" value="1"/>
</dbReference>
<evidence type="ECO:0000256" key="2">
    <source>
        <dbReference type="ARBA" id="ARBA00008926"/>
    </source>
</evidence>
<protein>
    <submittedName>
        <fullName evidence="12">Nucleoporin2-domain-containing protein</fullName>
    </submittedName>
</protein>
<dbReference type="STRING" id="1754190.A0A1Y2AXG7"/>
<reference evidence="12 13" key="1">
    <citation type="submission" date="2016-08" db="EMBL/GenBank/DDBJ databases">
        <title>A Parts List for Fungal Cellulosomes Revealed by Comparative Genomics.</title>
        <authorList>
            <consortium name="DOE Joint Genome Institute"/>
            <person name="Haitjema C.H."/>
            <person name="Gilmore S.P."/>
            <person name="Henske J.K."/>
            <person name="Solomon K.V."/>
            <person name="De Groot R."/>
            <person name="Kuo A."/>
            <person name="Mondo S.J."/>
            <person name="Salamov A.A."/>
            <person name="Labutti K."/>
            <person name="Zhao Z."/>
            <person name="Chiniquy J."/>
            <person name="Barry K."/>
            <person name="Brewer H.M."/>
            <person name="Purvine S.O."/>
            <person name="Wright A.T."/>
            <person name="Boxma B."/>
            <person name="Van Alen T."/>
            <person name="Hackstein J.H."/>
            <person name="Baker S.E."/>
            <person name="Grigoriev I.V."/>
            <person name="O'Malley M.A."/>
        </authorList>
    </citation>
    <scope>NUCLEOTIDE SEQUENCE [LARGE SCALE GENOMIC DNA]</scope>
    <source>
        <strain evidence="12 13">G1</strain>
    </source>
</reference>